<reference evidence="3" key="1">
    <citation type="submission" date="2020-05" db="UniProtKB">
        <authorList>
            <consortium name="EnsemblMetazoa"/>
        </authorList>
    </citation>
    <scope>IDENTIFICATION</scope>
    <source>
        <strain evidence="3">TTRI</strain>
    </source>
</reference>
<proteinExistence type="predicted"/>
<protein>
    <submittedName>
        <fullName evidence="3">Uncharacterized protein</fullName>
    </submittedName>
</protein>
<feature type="compositionally biased region" description="Low complexity" evidence="1">
    <location>
        <begin position="156"/>
        <end position="170"/>
    </location>
</feature>
<feature type="transmembrane region" description="Helical" evidence="2">
    <location>
        <begin position="196"/>
        <end position="218"/>
    </location>
</feature>
<feature type="region of interest" description="Disordered" evidence="1">
    <location>
        <begin position="95"/>
        <end position="189"/>
    </location>
</feature>
<name>A0A1A9V477_GLOAU</name>
<evidence type="ECO:0000256" key="1">
    <source>
        <dbReference type="SAM" id="MobiDB-lite"/>
    </source>
</evidence>
<dbReference type="Proteomes" id="UP000078200">
    <property type="component" value="Unassembled WGS sequence"/>
</dbReference>
<dbReference type="AlphaFoldDB" id="A0A1A9V477"/>
<evidence type="ECO:0000256" key="2">
    <source>
        <dbReference type="SAM" id="Phobius"/>
    </source>
</evidence>
<organism evidence="3 4">
    <name type="scientific">Glossina austeni</name>
    <name type="common">Savannah tsetse fly</name>
    <dbReference type="NCBI Taxonomy" id="7395"/>
    <lineage>
        <taxon>Eukaryota</taxon>
        <taxon>Metazoa</taxon>
        <taxon>Ecdysozoa</taxon>
        <taxon>Arthropoda</taxon>
        <taxon>Hexapoda</taxon>
        <taxon>Insecta</taxon>
        <taxon>Pterygota</taxon>
        <taxon>Neoptera</taxon>
        <taxon>Endopterygota</taxon>
        <taxon>Diptera</taxon>
        <taxon>Brachycera</taxon>
        <taxon>Muscomorpha</taxon>
        <taxon>Hippoboscoidea</taxon>
        <taxon>Glossinidae</taxon>
        <taxon>Glossina</taxon>
    </lineage>
</organism>
<evidence type="ECO:0000313" key="4">
    <source>
        <dbReference type="Proteomes" id="UP000078200"/>
    </source>
</evidence>
<dbReference type="VEuPathDB" id="VectorBase:GAUT025331"/>
<dbReference type="EnsemblMetazoa" id="GAUT025331-RA">
    <property type="protein sequence ID" value="GAUT025331-PA"/>
    <property type="gene ID" value="GAUT025331"/>
</dbReference>
<evidence type="ECO:0000313" key="3">
    <source>
        <dbReference type="EnsemblMetazoa" id="GAUT025331-PA"/>
    </source>
</evidence>
<feature type="region of interest" description="Disordered" evidence="1">
    <location>
        <begin position="59"/>
        <end position="81"/>
    </location>
</feature>
<sequence length="234" mass="25913">MSNLAIYVDAYGVTNEERAGCDTLARSYFNPVAHVSPTYGFIQEIPPPVRQCTTMTTSSCTGPGVRHNSFSDPCKETQPSSSQVYKYIERYQPSSSQYDDANHNNRNRSHSSSDRHFDSNQHSIRSQYRRGHKRSSLSPPDLPDRPKSSKDFVNTPRSSSASSRSPSPRSYKSHKSSHISGGQSSSNYRRGGVGEAIGIILTVGLFSILISDLVMAKIGKYGQGIPKMCGRRIW</sequence>
<keyword evidence="2" id="KW-0812">Transmembrane</keyword>
<keyword evidence="2" id="KW-0472">Membrane</keyword>
<keyword evidence="4" id="KW-1185">Reference proteome</keyword>
<accession>A0A1A9V477</accession>
<keyword evidence="2" id="KW-1133">Transmembrane helix</keyword>